<evidence type="ECO:0000313" key="3">
    <source>
        <dbReference type="EMBL" id="OXA97334.1"/>
    </source>
</evidence>
<dbReference type="EMBL" id="MUGY01000003">
    <property type="protein sequence ID" value="OXA97334.1"/>
    <property type="molecule type" value="Genomic_DNA"/>
</dbReference>
<keyword evidence="1" id="KW-0472">Membrane</keyword>
<dbReference type="OrthoDB" id="1150545at2"/>
<dbReference type="eggNOG" id="ENOG502ZSME">
    <property type="taxonomic scope" value="Bacteria"/>
</dbReference>
<protein>
    <submittedName>
        <fullName evidence="2">Uncharacterized protein</fullName>
    </submittedName>
</protein>
<dbReference type="RefSeq" id="WP_035620789.1">
    <property type="nucleotide sequence ID" value="NZ_JBEWQG010000003.1"/>
</dbReference>
<evidence type="ECO:0000256" key="1">
    <source>
        <dbReference type="SAM" id="Phobius"/>
    </source>
</evidence>
<keyword evidence="1" id="KW-0812">Transmembrane</keyword>
<reference evidence="3 5" key="2">
    <citation type="submission" date="2016-11" db="EMBL/GenBank/DDBJ databases">
        <title>Whole genomes of Flavobacteriaceae.</title>
        <authorList>
            <person name="Stine C."/>
            <person name="Li C."/>
            <person name="Tadesse D."/>
        </authorList>
    </citation>
    <scope>NUCLEOTIDE SEQUENCE [LARGE SCALE GENOMIC DNA]</scope>
    <source>
        <strain evidence="3 5">ATCC 29551</strain>
    </source>
</reference>
<reference evidence="2 4" key="1">
    <citation type="submission" date="2014-07" db="EMBL/GenBank/DDBJ databases">
        <title>Genome of Flavobacterium hydatis DSM 2063.</title>
        <authorList>
            <person name="Pipes S.E."/>
            <person name="Stropko S.J."/>
            <person name="Newman J.D."/>
        </authorList>
    </citation>
    <scope>NUCLEOTIDE SEQUENCE [LARGE SCALE GENOMIC DNA]</scope>
    <source>
        <strain evidence="2 4">DSM 2063</strain>
    </source>
</reference>
<keyword evidence="5" id="KW-1185">Reference proteome</keyword>
<feature type="transmembrane region" description="Helical" evidence="1">
    <location>
        <begin position="36"/>
        <end position="57"/>
    </location>
</feature>
<dbReference type="EMBL" id="JPRM01000010">
    <property type="protein sequence ID" value="KFF17368.1"/>
    <property type="molecule type" value="Genomic_DNA"/>
</dbReference>
<evidence type="ECO:0000313" key="4">
    <source>
        <dbReference type="Proteomes" id="UP000028712"/>
    </source>
</evidence>
<name>A0A086AL04_FLAHY</name>
<comment type="caution">
    <text evidence="2">The sequence shown here is derived from an EMBL/GenBank/DDBJ whole genome shotgun (WGS) entry which is preliminary data.</text>
</comment>
<keyword evidence="1" id="KW-1133">Transmembrane helix</keyword>
<evidence type="ECO:0000313" key="2">
    <source>
        <dbReference type="EMBL" id="KFF17368.1"/>
    </source>
</evidence>
<dbReference type="STRING" id="991.IW20_08490"/>
<organism evidence="2 4">
    <name type="scientific">Flavobacterium hydatis</name>
    <name type="common">Cytophaga aquatilis</name>
    <dbReference type="NCBI Taxonomy" id="991"/>
    <lineage>
        <taxon>Bacteria</taxon>
        <taxon>Pseudomonadati</taxon>
        <taxon>Bacteroidota</taxon>
        <taxon>Flavobacteriia</taxon>
        <taxon>Flavobacteriales</taxon>
        <taxon>Flavobacteriaceae</taxon>
        <taxon>Flavobacterium</taxon>
    </lineage>
</organism>
<dbReference type="AlphaFoldDB" id="A0A086AL04"/>
<accession>A0A086AL04</accession>
<dbReference type="Proteomes" id="UP000028712">
    <property type="component" value="Unassembled WGS sequence"/>
</dbReference>
<proteinExistence type="predicted"/>
<evidence type="ECO:0000313" key="5">
    <source>
        <dbReference type="Proteomes" id="UP000198424"/>
    </source>
</evidence>
<dbReference type="Proteomes" id="UP000198424">
    <property type="component" value="Unassembled WGS sequence"/>
</dbReference>
<gene>
    <name evidence="3" type="ORF">B0A62_03540</name>
    <name evidence="2" type="ORF">IW20_08490</name>
</gene>
<sequence length="159" mass="17756">MKKRGLSNPAALATVLSSPQGQKAMAQSQENAKMGMSAGITLFKFLLVGSLVAVIYYKVLKGFSRIKEDVRYKPSNINVTQAKARAEAIYTALLGLGANYKTVENNLTGLNHNGFIRVYNEFGERRSATLVKMNLVEWLQDQFKEDDIAKLRFLIKGFF</sequence>